<keyword evidence="4" id="KW-0238">DNA-binding</keyword>
<feature type="modified residue" description="4-aspartylphosphate" evidence="6">
    <location>
        <position position="60"/>
    </location>
</feature>
<dbReference type="RefSeq" id="WP_223469751.1">
    <property type="nucleotide sequence ID" value="NZ_JAFBIL020000007.1"/>
</dbReference>
<dbReference type="PANTHER" id="PTHR48111:SF21">
    <property type="entry name" value="DNA-BINDING DUAL MASTER TRANSCRIPTIONAL REGULATOR RPAA"/>
    <property type="match status" value="1"/>
</dbReference>
<dbReference type="InterPro" id="IPR039420">
    <property type="entry name" value="WalR-like"/>
</dbReference>
<dbReference type="PANTHER" id="PTHR48111">
    <property type="entry name" value="REGULATOR OF RPOS"/>
    <property type="match status" value="1"/>
</dbReference>
<gene>
    <name evidence="8" type="ORF">I4X03_018600</name>
</gene>
<evidence type="ECO:0000256" key="3">
    <source>
        <dbReference type="ARBA" id="ARBA00023015"/>
    </source>
</evidence>
<keyword evidence="9" id="KW-1185">Reference proteome</keyword>
<dbReference type="InterPro" id="IPR001789">
    <property type="entry name" value="Sig_transdc_resp-reg_receiver"/>
</dbReference>
<keyword evidence="5" id="KW-0804">Transcription</keyword>
<evidence type="ECO:0000256" key="5">
    <source>
        <dbReference type="ARBA" id="ARBA00023163"/>
    </source>
</evidence>
<dbReference type="PROSITE" id="PS50110">
    <property type="entry name" value="RESPONSE_REGULATORY"/>
    <property type="match status" value="1"/>
</dbReference>
<dbReference type="Gene3D" id="3.40.50.2300">
    <property type="match status" value="1"/>
</dbReference>
<dbReference type="Proteomes" id="UP000809349">
    <property type="component" value="Unassembled WGS sequence"/>
</dbReference>
<proteinExistence type="predicted"/>
<evidence type="ECO:0000313" key="8">
    <source>
        <dbReference type="EMBL" id="MBZ2209283.1"/>
    </source>
</evidence>
<name>A0ABS7STK6_9BURK</name>
<evidence type="ECO:0000313" key="9">
    <source>
        <dbReference type="Proteomes" id="UP000809349"/>
    </source>
</evidence>
<feature type="domain" description="Response regulatory" evidence="7">
    <location>
        <begin position="9"/>
        <end position="127"/>
    </location>
</feature>
<dbReference type="SUPFAM" id="SSF52172">
    <property type="entry name" value="CheY-like"/>
    <property type="match status" value="1"/>
</dbReference>
<keyword evidence="3" id="KW-0805">Transcription regulation</keyword>
<evidence type="ECO:0000256" key="1">
    <source>
        <dbReference type="ARBA" id="ARBA00022553"/>
    </source>
</evidence>
<dbReference type="Pfam" id="PF00072">
    <property type="entry name" value="Response_reg"/>
    <property type="match status" value="1"/>
</dbReference>
<evidence type="ECO:0000256" key="6">
    <source>
        <dbReference type="PROSITE-ProRule" id="PRU00169"/>
    </source>
</evidence>
<dbReference type="InterPro" id="IPR011006">
    <property type="entry name" value="CheY-like_superfamily"/>
</dbReference>
<sequence>MTSPDPLAYVLVIEDDEHISSLLRLLLKRQGYRVQICRDGRDAGVVIDTADVPPALILLDVMLPYVGGFELVHVIRARADWDAVPIVMLTAQSTESDIVRALDKGANDYIIKPFQPNDLMARLGRFLEITL</sequence>
<protein>
    <submittedName>
        <fullName evidence="8">Response regulator transcription factor</fullName>
    </submittedName>
</protein>
<reference evidence="8 9" key="1">
    <citation type="submission" date="2021-08" db="EMBL/GenBank/DDBJ databases">
        <title>Massilia sp. R798.</title>
        <authorList>
            <person name="Baek J.H."/>
            <person name="Jung H.S."/>
            <person name="Kim K.R."/>
            <person name="Jeon C.O."/>
        </authorList>
    </citation>
    <scope>NUCLEOTIDE SEQUENCE [LARGE SCALE GENOMIC DNA]</scope>
    <source>
        <strain evidence="8 9">R798</strain>
    </source>
</reference>
<evidence type="ECO:0000259" key="7">
    <source>
        <dbReference type="PROSITE" id="PS50110"/>
    </source>
</evidence>
<dbReference type="SMART" id="SM00448">
    <property type="entry name" value="REC"/>
    <property type="match status" value="1"/>
</dbReference>
<accession>A0ABS7STK6</accession>
<evidence type="ECO:0000256" key="2">
    <source>
        <dbReference type="ARBA" id="ARBA00023012"/>
    </source>
</evidence>
<comment type="caution">
    <text evidence="8">The sequence shown here is derived from an EMBL/GenBank/DDBJ whole genome shotgun (WGS) entry which is preliminary data.</text>
</comment>
<organism evidence="8 9">
    <name type="scientific">Massilia soli</name>
    <dbReference type="NCBI Taxonomy" id="2792854"/>
    <lineage>
        <taxon>Bacteria</taxon>
        <taxon>Pseudomonadati</taxon>
        <taxon>Pseudomonadota</taxon>
        <taxon>Betaproteobacteria</taxon>
        <taxon>Burkholderiales</taxon>
        <taxon>Oxalobacteraceae</taxon>
        <taxon>Telluria group</taxon>
        <taxon>Massilia</taxon>
    </lineage>
</organism>
<evidence type="ECO:0000256" key="4">
    <source>
        <dbReference type="ARBA" id="ARBA00023125"/>
    </source>
</evidence>
<keyword evidence="2" id="KW-0902">Two-component regulatory system</keyword>
<dbReference type="EMBL" id="JAFBIL020000007">
    <property type="protein sequence ID" value="MBZ2209283.1"/>
    <property type="molecule type" value="Genomic_DNA"/>
</dbReference>
<keyword evidence="1 6" id="KW-0597">Phosphoprotein</keyword>